<protein>
    <recommendedName>
        <fullName evidence="1">Phage-Barnase-EndoU-ColicinE5/D-RelE like nuclease 4 domain-containing protein</fullName>
    </recommendedName>
</protein>
<reference evidence="2 3" key="1">
    <citation type="submission" date="2018-07" db="EMBL/GenBank/DDBJ databases">
        <title>Phylogenomic Insights into understanding Host Adaptation of Lactobacillus reuteri by a novel species, Lactobacillus spp. M31.</title>
        <authorList>
            <person name="Sharma S."/>
            <person name="Patil P."/>
            <person name="Korpole S."/>
            <person name="Patil P.B."/>
        </authorList>
    </citation>
    <scope>NUCLEOTIDE SEQUENCE [LARGE SCALE GENOMIC DNA]</scope>
    <source>
        <strain evidence="2 3">M31</strain>
    </source>
</reference>
<sequence length="214" mass="25207">MKPIYKKEGWLAARFFILGQIFMKNKQYRKPRSGEIIRLSRYFKDINNVANYLQKEFINNTIFVKTKTEQLGLNINKSNYMHLCGILYQRGAKDFFEDALSNKLDLASILIKKDGSTFSKLSMLGLITKLFDEKLELTHSGKYLYLQFDHSIRTSSQRFAIALRDRGTISYPISFLNLRYEQRFPRGQKIENIYAVNKQTHRIKNLKNTNNKKN</sequence>
<proteinExistence type="predicted"/>
<dbReference type="InterPro" id="IPR041420">
    <property type="entry name" value="PBECR4"/>
</dbReference>
<keyword evidence="3" id="KW-1185">Reference proteome</keyword>
<evidence type="ECO:0000259" key="1">
    <source>
        <dbReference type="Pfam" id="PF18813"/>
    </source>
</evidence>
<feature type="domain" description="Phage-Barnase-EndoU-ColicinE5/D-RelE like nuclease 4" evidence="1">
    <location>
        <begin position="46"/>
        <end position="213"/>
    </location>
</feature>
<evidence type="ECO:0000313" key="2">
    <source>
        <dbReference type="EMBL" id="MBD5805952.1"/>
    </source>
</evidence>
<organism evidence="2 3">
    <name type="scientific">Limosilactobacillus walteri</name>
    <dbReference type="NCBI Taxonomy" id="2268022"/>
    <lineage>
        <taxon>Bacteria</taxon>
        <taxon>Bacillati</taxon>
        <taxon>Bacillota</taxon>
        <taxon>Bacilli</taxon>
        <taxon>Lactobacillales</taxon>
        <taxon>Lactobacillaceae</taxon>
        <taxon>Limosilactobacillus</taxon>
    </lineage>
</organism>
<dbReference type="EMBL" id="QORN01000006">
    <property type="protein sequence ID" value="MBD5805952.1"/>
    <property type="molecule type" value="Genomic_DNA"/>
</dbReference>
<name>A0ABR8P4N0_9LACO</name>
<dbReference type="Pfam" id="PF18813">
    <property type="entry name" value="PBECR4"/>
    <property type="match status" value="1"/>
</dbReference>
<dbReference type="RefSeq" id="WP_225208957.1">
    <property type="nucleotide sequence ID" value="NZ_QORN01000006.1"/>
</dbReference>
<evidence type="ECO:0000313" key="3">
    <source>
        <dbReference type="Proteomes" id="UP000704341"/>
    </source>
</evidence>
<dbReference type="Proteomes" id="UP000704341">
    <property type="component" value="Unassembled WGS sequence"/>
</dbReference>
<comment type="caution">
    <text evidence="2">The sequence shown here is derived from an EMBL/GenBank/DDBJ whole genome shotgun (WGS) entry which is preliminary data.</text>
</comment>
<accession>A0ABR8P4N0</accession>
<gene>
    <name evidence="2" type="ORF">DTK66_02310</name>
</gene>